<dbReference type="InterPro" id="IPR036505">
    <property type="entry name" value="Amidase/PGRP_sf"/>
</dbReference>
<dbReference type="Pfam" id="PF01510">
    <property type="entry name" value="Amidase_2"/>
    <property type="match status" value="1"/>
</dbReference>
<dbReference type="InterPro" id="IPR002502">
    <property type="entry name" value="Amidase_domain"/>
</dbReference>
<evidence type="ECO:0000256" key="2">
    <source>
        <dbReference type="ARBA" id="ARBA00011901"/>
    </source>
</evidence>
<dbReference type="Proteomes" id="UP001148482">
    <property type="component" value="Unassembled WGS sequence"/>
</dbReference>
<dbReference type="GO" id="GO:0008745">
    <property type="term" value="F:N-acetylmuramoyl-L-alanine amidase activity"/>
    <property type="evidence" value="ECO:0007669"/>
    <property type="project" value="UniProtKB-EC"/>
</dbReference>
<dbReference type="CDD" id="cd06583">
    <property type="entry name" value="PGRP"/>
    <property type="match status" value="1"/>
</dbReference>
<dbReference type="AlphaFoldDB" id="A0A9X3I1G3"/>
<protein>
    <recommendedName>
        <fullName evidence="2">N-acetylmuramoyl-L-alanine amidase</fullName>
        <ecNumber evidence="2">3.5.1.28</ecNumber>
    </recommendedName>
</protein>
<gene>
    <name evidence="6" type="ORF">OQ279_10390</name>
</gene>
<evidence type="ECO:0000256" key="4">
    <source>
        <dbReference type="ARBA" id="ARBA00023316"/>
    </source>
</evidence>
<dbReference type="GO" id="GO:0019867">
    <property type="term" value="C:outer membrane"/>
    <property type="evidence" value="ECO:0007669"/>
    <property type="project" value="TreeGrafter"/>
</dbReference>
<evidence type="ECO:0000256" key="1">
    <source>
        <dbReference type="ARBA" id="ARBA00001561"/>
    </source>
</evidence>
<evidence type="ECO:0000313" key="7">
    <source>
        <dbReference type="Proteomes" id="UP001148482"/>
    </source>
</evidence>
<feature type="domain" description="N-acetylmuramoyl-L-alanine amidase" evidence="5">
    <location>
        <begin position="63"/>
        <end position="194"/>
    </location>
</feature>
<comment type="catalytic activity">
    <reaction evidence="1">
        <text>Hydrolyzes the link between N-acetylmuramoyl residues and L-amino acid residues in certain cell-wall glycopeptides.</text>
        <dbReference type="EC" id="3.5.1.28"/>
    </reaction>
</comment>
<dbReference type="EC" id="3.5.1.28" evidence="2"/>
<dbReference type="InterPro" id="IPR051206">
    <property type="entry name" value="NAMLAA_amidase_2"/>
</dbReference>
<dbReference type="PROSITE" id="PS51257">
    <property type="entry name" value="PROKAR_LIPOPROTEIN"/>
    <property type="match status" value="1"/>
</dbReference>
<name>A0A9X3I1G3_9FLAO</name>
<dbReference type="PANTHER" id="PTHR30417">
    <property type="entry name" value="N-ACETYLMURAMOYL-L-ALANINE AMIDASE AMID"/>
    <property type="match status" value="1"/>
</dbReference>
<dbReference type="SUPFAM" id="SSF55846">
    <property type="entry name" value="N-acetylmuramoyl-L-alanine amidase-like"/>
    <property type="match status" value="1"/>
</dbReference>
<evidence type="ECO:0000313" key="6">
    <source>
        <dbReference type="EMBL" id="MCX2838564.1"/>
    </source>
</evidence>
<dbReference type="EMBL" id="JAPJDA010000015">
    <property type="protein sequence ID" value="MCX2838564.1"/>
    <property type="molecule type" value="Genomic_DNA"/>
</dbReference>
<dbReference type="GO" id="GO:0071555">
    <property type="term" value="P:cell wall organization"/>
    <property type="evidence" value="ECO:0007669"/>
    <property type="project" value="UniProtKB-KW"/>
</dbReference>
<dbReference type="Gene3D" id="3.40.80.10">
    <property type="entry name" value="Peptidoglycan recognition protein-like"/>
    <property type="match status" value="1"/>
</dbReference>
<comment type="caution">
    <text evidence="6">The sequence shown here is derived from an EMBL/GenBank/DDBJ whole genome shotgun (WGS) entry which is preliminary data.</text>
</comment>
<proteinExistence type="predicted"/>
<dbReference type="GO" id="GO:0009254">
    <property type="term" value="P:peptidoglycan turnover"/>
    <property type="evidence" value="ECO:0007669"/>
    <property type="project" value="TreeGrafter"/>
</dbReference>
<dbReference type="GO" id="GO:0009253">
    <property type="term" value="P:peptidoglycan catabolic process"/>
    <property type="evidence" value="ECO:0007669"/>
    <property type="project" value="InterPro"/>
</dbReference>
<keyword evidence="4" id="KW-0961">Cell wall biogenesis/degradation</keyword>
<dbReference type="SMART" id="SM00644">
    <property type="entry name" value="Ami_2"/>
    <property type="match status" value="1"/>
</dbReference>
<keyword evidence="3 6" id="KW-0378">Hydrolase</keyword>
<keyword evidence="7" id="KW-1185">Reference proteome</keyword>
<reference evidence="6" key="1">
    <citation type="submission" date="2022-11" db="EMBL/GenBank/DDBJ databases">
        <title>Salinimicrobium profundisediminis sp. nov., isolated from deep-sea sediment of the Mariana Trench.</title>
        <authorList>
            <person name="Fu H."/>
        </authorList>
    </citation>
    <scope>NUCLEOTIDE SEQUENCE</scope>
    <source>
        <strain evidence="6">MT39</strain>
    </source>
</reference>
<evidence type="ECO:0000259" key="5">
    <source>
        <dbReference type="SMART" id="SM00644"/>
    </source>
</evidence>
<dbReference type="RefSeq" id="WP_266069825.1">
    <property type="nucleotide sequence ID" value="NZ_JAPJDA010000015.1"/>
</dbReference>
<sequence length="307" mass="34900">MRKNHLMWVGTLLLSLLIGCGTNPYSKTNRAHKKQAREYARNLKTFPQQHSDDTLLDYGPYPVGTTNFSLRKPNYVIIHHTAQNSVDHTLKTFTLRRTSVSSHYVIGRDGEIYQMLNDFYRGWHAGAGKWGNDTDLNSSSIGIELDNNGFEPFADAQIESLIELLSVLKERHNIPTPNFIGHADIAPGRKVDPNPNFPWEKLAKKGFGHWYDDIEVEPKVIGDSLVPVNKIREIDLNGSEIAQEGKKTDSLHLTIDPKLALRVIGYDVSDLDAAIQSFKIHFIQKDINSELTDEDLKILYNLYQKYL</sequence>
<organism evidence="6 7">
    <name type="scientific">Salinimicrobium profundisediminis</name>
    <dbReference type="NCBI Taxonomy" id="2994553"/>
    <lineage>
        <taxon>Bacteria</taxon>
        <taxon>Pseudomonadati</taxon>
        <taxon>Bacteroidota</taxon>
        <taxon>Flavobacteriia</taxon>
        <taxon>Flavobacteriales</taxon>
        <taxon>Flavobacteriaceae</taxon>
        <taxon>Salinimicrobium</taxon>
    </lineage>
</organism>
<dbReference type="PANTHER" id="PTHR30417:SF1">
    <property type="entry name" value="N-ACETYLMURAMOYL-L-ALANINE AMIDASE AMID"/>
    <property type="match status" value="1"/>
</dbReference>
<accession>A0A9X3I1G3</accession>
<evidence type="ECO:0000256" key="3">
    <source>
        <dbReference type="ARBA" id="ARBA00022801"/>
    </source>
</evidence>